<dbReference type="EMBL" id="PNIQ01001029">
    <property type="protein sequence ID" value="PMP74138.1"/>
    <property type="molecule type" value="Genomic_DNA"/>
</dbReference>
<keyword evidence="1" id="KW-0812">Transmembrane</keyword>
<keyword evidence="1" id="KW-1133">Transmembrane helix</keyword>
<feature type="transmembrane region" description="Helical" evidence="1">
    <location>
        <begin position="20"/>
        <end position="41"/>
    </location>
</feature>
<name>A0A2J6WTT5_9CHLR</name>
<evidence type="ECO:0000256" key="1">
    <source>
        <dbReference type="SAM" id="Phobius"/>
    </source>
</evidence>
<feature type="transmembrane region" description="Helical" evidence="1">
    <location>
        <begin position="53"/>
        <end position="74"/>
    </location>
</feature>
<evidence type="ECO:0000313" key="2">
    <source>
        <dbReference type="EMBL" id="PMP74138.1"/>
    </source>
</evidence>
<keyword evidence="1" id="KW-0472">Membrane</keyword>
<comment type="caution">
    <text evidence="2">The sequence shown here is derived from an EMBL/GenBank/DDBJ whole genome shotgun (WGS) entry which is preliminary data.</text>
</comment>
<organism evidence="2 3">
    <name type="scientific">Chloroflexus aggregans</name>
    <dbReference type="NCBI Taxonomy" id="152260"/>
    <lineage>
        <taxon>Bacteria</taxon>
        <taxon>Bacillati</taxon>
        <taxon>Chloroflexota</taxon>
        <taxon>Chloroflexia</taxon>
        <taxon>Chloroflexales</taxon>
        <taxon>Chloroflexineae</taxon>
        <taxon>Chloroflexaceae</taxon>
        <taxon>Chloroflexus</taxon>
    </lineage>
</organism>
<sequence>MTWQLVQGSPDLVTVRFIPWLTWSFAALVIYGVTTIVQSIITRGQGITTGEIVTLVLLLGMMIFTLITGGQFGLCRIDRRHGLLSVTSYGLLGRSYQERPLADVKGLEVRLLRRAQYRLLVALRSGERLPLAPFYLVSFNDRSIRSIAKALGVEPELIQEKRSFR</sequence>
<evidence type="ECO:0000313" key="3">
    <source>
        <dbReference type="Proteomes" id="UP000243376"/>
    </source>
</evidence>
<dbReference type="Proteomes" id="UP000243376">
    <property type="component" value="Unassembled WGS sequence"/>
</dbReference>
<reference evidence="2 3" key="1">
    <citation type="submission" date="2018-01" db="EMBL/GenBank/DDBJ databases">
        <title>Metagenomic assembled genomes from two thermal pools in the Uzon Caldera, Kamchatka, Russia.</title>
        <authorList>
            <person name="Wilkins L."/>
            <person name="Ettinger C."/>
        </authorList>
    </citation>
    <scope>NUCLEOTIDE SEQUENCE [LARGE SCALE GENOMIC DNA]</scope>
    <source>
        <strain evidence="2">ZAV-02</strain>
    </source>
</reference>
<dbReference type="AlphaFoldDB" id="A0A2J6WTT5"/>
<protein>
    <recommendedName>
        <fullName evidence="4">DUF304 domain-containing protein</fullName>
    </recommendedName>
</protein>
<gene>
    <name evidence="2" type="ORF">C0184_15380</name>
</gene>
<accession>A0A2J6WTT5</accession>
<proteinExistence type="predicted"/>
<evidence type="ECO:0008006" key="4">
    <source>
        <dbReference type="Google" id="ProtNLM"/>
    </source>
</evidence>